<protein>
    <submittedName>
        <fullName evidence="1">Uncharacterized protein</fullName>
    </submittedName>
</protein>
<gene>
    <name evidence="1" type="ORF">ILEXP_LOCUS54089</name>
</gene>
<keyword evidence="2" id="KW-1185">Reference proteome</keyword>
<proteinExistence type="predicted"/>
<accession>A0ABC8URX7</accession>
<dbReference type="AlphaFoldDB" id="A0ABC8URX7"/>
<evidence type="ECO:0000313" key="2">
    <source>
        <dbReference type="Proteomes" id="UP001642360"/>
    </source>
</evidence>
<dbReference type="Proteomes" id="UP001642360">
    <property type="component" value="Unassembled WGS sequence"/>
</dbReference>
<dbReference type="EMBL" id="CAUOFW020008758">
    <property type="protein sequence ID" value="CAK9183795.1"/>
    <property type="molecule type" value="Genomic_DNA"/>
</dbReference>
<evidence type="ECO:0000313" key="1">
    <source>
        <dbReference type="EMBL" id="CAK9183795.1"/>
    </source>
</evidence>
<organism evidence="1 2">
    <name type="scientific">Ilex paraguariensis</name>
    <name type="common">yerba mate</name>
    <dbReference type="NCBI Taxonomy" id="185542"/>
    <lineage>
        <taxon>Eukaryota</taxon>
        <taxon>Viridiplantae</taxon>
        <taxon>Streptophyta</taxon>
        <taxon>Embryophyta</taxon>
        <taxon>Tracheophyta</taxon>
        <taxon>Spermatophyta</taxon>
        <taxon>Magnoliopsida</taxon>
        <taxon>eudicotyledons</taxon>
        <taxon>Gunneridae</taxon>
        <taxon>Pentapetalae</taxon>
        <taxon>asterids</taxon>
        <taxon>campanulids</taxon>
        <taxon>Aquifoliales</taxon>
        <taxon>Aquifoliaceae</taxon>
        <taxon>Ilex</taxon>
    </lineage>
</organism>
<sequence>MLPRREILIPKLPYGNMLVVYVERASVEMVLGGEGEVEVKSSFYMKMTIIWEVITSRVFLMYICNGLVDFDGLILIYKVDLGVTPFGEGDLLAIDPSQAVSKEPSILPSMPSVILGVAPSIPPRLTSTLTAIHESSLMSNASLIATKILNIISRADILKFATFSANDEVADDLQYLATI</sequence>
<name>A0ABC8URX7_9AQUA</name>
<comment type="caution">
    <text evidence="1">The sequence shown here is derived from an EMBL/GenBank/DDBJ whole genome shotgun (WGS) entry which is preliminary data.</text>
</comment>
<reference evidence="1 2" key="1">
    <citation type="submission" date="2024-02" db="EMBL/GenBank/DDBJ databases">
        <authorList>
            <person name="Vignale AGUSTIN F."/>
            <person name="Sosa J E."/>
            <person name="Modenutti C."/>
        </authorList>
    </citation>
    <scope>NUCLEOTIDE SEQUENCE [LARGE SCALE GENOMIC DNA]</scope>
</reference>